<gene>
    <name evidence="2" type="ORF">BN000_03743</name>
</gene>
<name>A0A0U1DII2_9MYCO</name>
<keyword evidence="3" id="KW-1185">Reference proteome</keyword>
<feature type="region of interest" description="Disordered" evidence="1">
    <location>
        <begin position="157"/>
        <end position="213"/>
    </location>
</feature>
<organism evidence="2 3">
    <name type="scientific">Mycobacterium europaeum</name>
    <dbReference type="NCBI Taxonomy" id="761804"/>
    <lineage>
        <taxon>Bacteria</taxon>
        <taxon>Bacillati</taxon>
        <taxon>Actinomycetota</taxon>
        <taxon>Actinomycetes</taxon>
        <taxon>Mycobacteriales</taxon>
        <taxon>Mycobacteriaceae</taxon>
        <taxon>Mycobacterium</taxon>
        <taxon>Mycobacterium simiae complex</taxon>
    </lineage>
</organism>
<evidence type="ECO:0000256" key="1">
    <source>
        <dbReference type="SAM" id="MobiDB-lite"/>
    </source>
</evidence>
<proteinExistence type="predicted"/>
<feature type="compositionally biased region" description="Low complexity" evidence="1">
    <location>
        <begin position="77"/>
        <end position="90"/>
    </location>
</feature>
<protein>
    <submittedName>
        <fullName evidence="2">Uncharacterized protein</fullName>
    </submittedName>
</protein>
<evidence type="ECO:0000313" key="2">
    <source>
        <dbReference type="EMBL" id="CQD17236.1"/>
    </source>
</evidence>
<feature type="region of interest" description="Disordered" evidence="1">
    <location>
        <begin position="1"/>
        <end position="125"/>
    </location>
</feature>
<sequence length="224" mass="24983">MPPHALRYETPPTTQPAPQSRPIEQTPLHRADENPSGAPTAHSRYRAATPPPPNNRQSLHRNGDQTAALPSPRRAHAPTAQTALPTATQPRAVHAAPEPRSHPQAYESLRHGAAHSRRRDTERNVWRARHATITCGLRSAPWAPVRWRSRPRRSLRFALRPPPHQPVYDQSEPTPQGTSRPRGPTTTQSSPRSSPPQRAPVGSRRANAHTPAPDQRCENFLYCY</sequence>
<dbReference type="Proteomes" id="UP000199601">
    <property type="component" value="Unassembled WGS sequence"/>
</dbReference>
<reference evidence="3" key="1">
    <citation type="submission" date="2015-03" db="EMBL/GenBank/DDBJ databases">
        <authorList>
            <person name="Urmite Genomes"/>
        </authorList>
    </citation>
    <scope>NUCLEOTIDE SEQUENCE [LARGE SCALE GENOMIC DNA]</scope>
    <source>
        <strain evidence="3">CSUR P1344</strain>
    </source>
</reference>
<accession>A0A0U1DII2</accession>
<feature type="compositionally biased region" description="Low complexity" evidence="1">
    <location>
        <begin position="173"/>
        <end position="192"/>
    </location>
</feature>
<dbReference type="EMBL" id="CTEC01000002">
    <property type="protein sequence ID" value="CQD17236.1"/>
    <property type="molecule type" value="Genomic_DNA"/>
</dbReference>
<dbReference type="AlphaFoldDB" id="A0A0U1DII2"/>
<evidence type="ECO:0000313" key="3">
    <source>
        <dbReference type="Proteomes" id="UP000199601"/>
    </source>
</evidence>